<protein>
    <submittedName>
        <fullName evidence="1">Uncharacterized protein</fullName>
    </submittedName>
</protein>
<evidence type="ECO:0000313" key="1">
    <source>
        <dbReference type="EMBL" id="KAH6948891.1"/>
    </source>
</evidence>
<reference evidence="1" key="1">
    <citation type="submission" date="2020-05" db="EMBL/GenBank/DDBJ databases">
        <title>Large-scale comparative analyses of tick genomes elucidate their genetic diversity and vector capacities.</title>
        <authorList>
            <person name="Jia N."/>
            <person name="Wang J."/>
            <person name="Shi W."/>
            <person name="Du L."/>
            <person name="Sun Y."/>
            <person name="Zhan W."/>
            <person name="Jiang J."/>
            <person name="Wang Q."/>
            <person name="Zhang B."/>
            <person name="Ji P."/>
            <person name="Sakyi L.B."/>
            <person name="Cui X."/>
            <person name="Yuan T."/>
            <person name="Jiang B."/>
            <person name="Yang W."/>
            <person name="Lam T.T.-Y."/>
            <person name="Chang Q."/>
            <person name="Ding S."/>
            <person name="Wang X."/>
            <person name="Zhu J."/>
            <person name="Ruan X."/>
            <person name="Zhao L."/>
            <person name="Wei J."/>
            <person name="Que T."/>
            <person name="Du C."/>
            <person name="Cheng J."/>
            <person name="Dai P."/>
            <person name="Han X."/>
            <person name="Huang E."/>
            <person name="Gao Y."/>
            <person name="Liu J."/>
            <person name="Shao H."/>
            <person name="Ye R."/>
            <person name="Li L."/>
            <person name="Wei W."/>
            <person name="Wang X."/>
            <person name="Wang C."/>
            <person name="Yang T."/>
            <person name="Huo Q."/>
            <person name="Li W."/>
            <person name="Guo W."/>
            <person name="Chen H."/>
            <person name="Zhou L."/>
            <person name="Ni X."/>
            <person name="Tian J."/>
            <person name="Zhou Y."/>
            <person name="Sheng Y."/>
            <person name="Liu T."/>
            <person name="Pan Y."/>
            <person name="Xia L."/>
            <person name="Li J."/>
            <person name="Zhao F."/>
            <person name="Cao W."/>
        </authorList>
    </citation>
    <scope>NUCLEOTIDE SEQUENCE</scope>
    <source>
        <strain evidence="1">Hyas-2018</strain>
    </source>
</reference>
<sequence>MADSWPTTPESRDSGLVDAQIISELKTTSPALLTARVRAETKRFVDNCRSPTWYREGALSAAELQEAQNIWQMQMDTYAKERAKVEAGERLDKMLSTKHLNPFVDKKGATSKDGRPDLLATIHQHHSMAGQSTLQKKQGVSGESATCRTLVLEVDVSHHPKDFRSKQLIKDAIMENDFLKNLDSSQVREVVDCMYPQVFDAGTLVIREGDVGSHLYVSAGKRHVS</sequence>
<comment type="caution">
    <text evidence="1">The sequence shown here is derived from an EMBL/GenBank/DDBJ whole genome shotgun (WGS) entry which is preliminary data.</text>
</comment>
<proteinExistence type="predicted"/>
<organism evidence="1 2">
    <name type="scientific">Hyalomma asiaticum</name>
    <name type="common">Tick</name>
    <dbReference type="NCBI Taxonomy" id="266040"/>
    <lineage>
        <taxon>Eukaryota</taxon>
        <taxon>Metazoa</taxon>
        <taxon>Ecdysozoa</taxon>
        <taxon>Arthropoda</taxon>
        <taxon>Chelicerata</taxon>
        <taxon>Arachnida</taxon>
        <taxon>Acari</taxon>
        <taxon>Parasitiformes</taxon>
        <taxon>Ixodida</taxon>
        <taxon>Ixodoidea</taxon>
        <taxon>Ixodidae</taxon>
        <taxon>Hyalomminae</taxon>
        <taxon>Hyalomma</taxon>
    </lineage>
</organism>
<accession>A0ACB7TRW9</accession>
<dbReference type="Proteomes" id="UP000821845">
    <property type="component" value="Chromosome 1"/>
</dbReference>
<name>A0ACB7TRW9_HYAAI</name>
<dbReference type="EMBL" id="CM023481">
    <property type="protein sequence ID" value="KAH6948891.1"/>
    <property type="molecule type" value="Genomic_DNA"/>
</dbReference>
<gene>
    <name evidence="1" type="ORF">HPB50_026793</name>
</gene>
<evidence type="ECO:0000313" key="2">
    <source>
        <dbReference type="Proteomes" id="UP000821845"/>
    </source>
</evidence>
<keyword evidence="2" id="KW-1185">Reference proteome</keyword>